<gene>
    <name evidence="2" type="ORF">EDM52_07625</name>
</gene>
<keyword evidence="3" id="KW-1185">Reference proteome</keyword>
<feature type="transmembrane region" description="Helical" evidence="1">
    <location>
        <begin position="45"/>
        <end position="70"/>
    </location>
</feature>
<feature type="transmembrane region" description="Helical" evidence="1">
    <location>
        <begin position="6"/>
        <end position="24"/>
    </location>
</feature>
<dbReference type="RefSeq" id="WP_122908408.1">
    <property type="nucleotide sequence ID" value="NZ_CBCSBE010000001.1"/>
</dbReference>
<keyword evidence="1" id="KW-0812">Transmembrane</keyword>
<proteinExistence type="predicted"/>
<feature type="transmembrane region" description="Helical" evidence="1">
    <location>
        <begin position="148"/>
        <end position="166"/>
    </location>
</feature>
<dbReference type="AlphaFoldDB" id="A0A3M8CJC4"/>
<protein>
    <submittedName>
        <fullName evidence="2">UDP-N-acetylmuramyl pentapeptide phosphotransferase</fullName>
    </submittedName>
</protein>
<feature type="transmembrane region" description="Helical" evidence="1">
    <location>
        <begin position="178"/>
        <end position="196"/>
    </location>
</feature>
<reference evidence="2 3" key="1">
    <citation type="submission" date="2018-10" db="EMBL/GenBank/DDBJ databases">
        <title>Phylogenomics of Brevibacillus.</title>
        <authorList>
            <person name="Dunlap C."/>
        </authorList>
    </citation>
    <scope>NUCLEOTIDE SEQUENCE [LARGE SCALE GENOMIC DNA]</scope>
    <source>
        <strain evidence="2 3">JCM 12215</strain>
    </source>
</reference>
<dbReference type="GO" id="GO:0016740">
    <property type="term" value="F:transferase activity"/>
    <property type="evidence" value="ECO:0007669"/>
    <property type="project" value="UniProtKB-KW"/>
</dbReference>
<feature type="transmembrane region" description="Helical" evidence="1">
    <location>
        <begin position="253"/>
        <end position="276"/>
    </location>
</feature>
<evidence type="ECO:0000256" key="1">
    <source>
        <dbReference type="SAM" id="Phobius"/>
    </source>
</evidence>
<evidence type="ECO:0000313" key="2">
    <source>
        <dbReference type="EMBL" id="RNB75447.1"/>
    </source>
</evidence>
<sequence>MDAEWITALVIGMGLPILIQRPLLPVMEQKLWHKGMRRTNFRGTEIVTAGGLVIVFSTIMTGVMLLLFLLSKQTAGRVVQEGVWFHLGIVSMAFWGWLDDASLEKEIKGFRGHFGALWRERKMTSGLWKVWGGGSTAMLIAYGLTDSFWSWLLGACVIAVSSNLLNLFDLRPARAIKVFWLILLLGMIMSMLSVYPVSYTSGWLWLLPIFISTILMFRHDAGGKIMLGDTGANVLGFAAGFALVQGVPWQGQAVLFILFLFLQVASEFVSFSQIIAEVKWLKRIDSWGRSAEAEK</sequence>
<keyword evidence="2" id="KW-0808">Transferase</keyword>
<dbReference type="EMBL" id="RHHR01000010">
    <property type="protein sequence ID" value="RNB75447.1"/>
    <property type="molecule type" value="Genomic_DNA"/>
</dbReference>
<feature type="transmembrane region" description="Helical" evidence="1">
    <location>
        <begin position="230"/>
        <end position="247"/>
    </location>
</feature>
<feature type="transmembrane region" description="Helical" evidence="1">
    <location>
        <begin position="82"/>
        <end position="98"/>
    </location>
</feature>
<dbReference type="Proteomes" id="UP000282028">
    <property type="component" value="Unassembled WGS sequence"/>
</dbReference>
<organism evidence="2 3">
    <name type="scientific">Brevibacillus invocatus</name>
    <dbReference type="NCBI Taxonomy" id="173959"/>
    <lineage>
        <taxon>Bacteria</taxon>
        <taxon>Bacillati</taxon>
        <taxon>Bacillota</taxon>
        <taxon>Bacilli</taxon>
        <taxon>Bacillales</taxon>
        <taxon>Paenibacillaceae</taxon>
        <taxon>Brevibacillus</taxon>
    </lineage>
</organism>
<comment type="caution">
    <text evidence="2">The sequence shown here is derived from an EMBL/GenBank/DDBJ whole genome shotgun (WGS) entry which is preliminary data.</text>
</comment>
<name>A0A3M8CJC4_9BACL</name>
<keyword evidence="1" id="KW-0472">Membrane</keyword>
<evidence type="ECO:0000313" key="3">
    <source>
        <dbReference type="Proteomes" id="UP000282028"/>
    </source>
</evidence>
<accession>A0A3M8CJC4</accession>
<keyword evidence="1" id="KW-1133">Transmembrane helix</keyword>
<dbReference type="OrthoDB" id="2679245at2"/>